<keyword evidence="4" id="KW-1185">Reference proteome</keyword>
<dbReference type="PIRSF" id="PIRSF003113">
    <property type="entry name" value="BolA"/>
    <property type="match status" value="1"/>
</dbReference>
<dbReference type="Pfam" id="PF01722">
    <property type="entry name" value="BolA"/>
    <property type="match status" value="1"/>
</dbReference>
<dbReference type="GO" id="GO:0005759">
    <property type="term" value="C:mitochondrial matrix"/>
    <property type="evidence" value="ECO:0007669"/>
    <property type="project" value="TreeGrafter"/>
</dbReference>
<dbReference type="PANTHER" id="PTHR46188:SF1">
    <property type="entry name" value="BOLA-LIKE PROTEIN 3"/>
    <property type="match status" value="1"/>
</dbReference>
<dbReference type="InterPro" id="IPR052275">
    <property type="entry name" value="Mt_Fe-S_assembly_factor"/>
</dbReference>
<protein>
    <recommendedName>
        <fullName evidence="5">BolA-like protein 3</fullName>
    </recommendedName>
</protein>
<feature type="non-terminal residue" evidence="3">
    <location>
        <position position="1"/>
    </location>
</feature>
<gene>
    <name evidence="3" type="ORF">MSPICULIGERA_LOCUS12801</name>
</gene>
<comment type="caution">
    <text evidence="3">The sequence shown here is derived from an EMBL/GenBank/DDBJ whole genome shotgun (WGS) entry which is preliminary data.</text>
</comment>
<reference evidence="3" key="1">
    <citation type="submission" date="2023-06" db="EMBL/GenBank/DDBJ databases">
        <authorList>
            <person name="Delattre M."/>
        </authorList>
    </citation>
    <scope>NUCLEOTIDE SEQUENCE</scope>
    <source>
        <strain evidence="3">AF72</strain>
    </source>
</reference>
<proteinExistence type="inferred from homology"/>
<dbReference type="InterPro" id="IPR036065">
    <property type="entry name" value="BolA-like_sf"/>
</dbReference>
<dbReference type="AlphaFoldDB" id="A0AA36G3E8"/>
<dbReference type="InterPro" id="IPR002634">
    <property type="entry name" value="BolA"/>
</dbReference>
<name>A0AA36G3E8_9BILA</name>
<dbReference type="EMBL" id="CATQJA010002630">
    <property type="protein sequence ID" value="CAJ0574468.1"/>
    <property type="molecule type" value="Genomic_DNA"/>
</dbReference>
<comment type="similarity">
    <text evidence="1 2">Belongs to the BolA/IbaG family.</text>
</comment>
<dbReference type="Gene3D" id="3.30.300.90">
    <property type="entry name" value="BolA-like"/>
    <property type="match status" value="1"/>
</dbReference>
<accession>A0AA36G3E8</accession>
<evidence type="ECO:0000313" key="4">
    <source>
        <dbReference type="Proteomes" id="UP001177023"/>
    </source>
</evidence>
<sequence>MLRASLHLIRSTRGLASEGEERIGKLLRERFPKAKVVDVQDISGGCGSMYQVAVQSVEFKGMTKLAQHKAITGCLSTEIQDMHGLRIDTKAL</sequence>
<dbReference type="Proteomes" id="UP001177023">
    <property type="component" value="Unassembled WGS sequence"/>
</dbReference>
<evidence type="ECO:0000256" key="1">
    <source>
        <dbReference type="ARBA" id="ARBA00005578"/>
    </source>
</evidence>
<dbReference type="SUPFAM" id="SSF82657">
    <property type="entry name" value="BolA-like"/>
    <property type="match status" value="1"/>
</dbReference>
<organism evidence="3 4">
    <name type="scientific">Mesorhabditis spiculigera</name>
    <dbReference type="NCBI Taxonomy" id="96644"/>
    <lineage>
        <taxon>Eukaryota</taxon>
        <taxon>Metazoa</taxon>
        <taxon>Ecdysozoa</taxon>
        <taxon>Nematoda</taxon>
        <taxon>Chromadorea</taxon>
        <taxon>Rhabditida</taxon>
        <taxon>Rhabditina</taxon>
        <taxon>Rhabditomorpha</taxon>
        <taxon>Rhabditoidea</taxon>
        <taxon>Rhabditidae</taxon>
        <taxon>Mesorhabditinae</taxon>
        <taxon>Mesorhabditis</taxon>
    </lineage>
</organism>
<evidence type="ECO:0000313" key="3">
    <source>
        <dbReference type="EMBL" id="CAJ0574468.1"/>
    </source>
</evidence>
<evidence type="ECO:0000256" key="2">
    <source>
        <dbReference type="RuleBase" id="RU003860"/>
    </source>
</evidence>
<dbReference type="PANTHER" id="PTHR46188">
    <property type="entry name" value="BOLA-LIKE PROTEIN 3"/>
    <property type="match status" value="1"/>
</dbReference>
<evidence type="ECO:0008006" key="5">
    <source>
        <dbReference type="Google" id="ProtNLM"/>
    </source>
</evidence>